<sequence>MTITVAVNPLARIVNRIEPPPFQRLGLVLTDALATLVIGNDCLHLDAASATTLRDLFTAVAPIAALTRSGREFWEETRRREAERQAAEEARMMGEIQPESTSEPVPETRERKPVMLAAVEAAHRQQLSRLKFMLKVRRQAGLDTEPGPDPSAIRAARQAAGMSLGQAGDVIGQHGWAWQIWETGQVEMPAGFWSEFNEKMSVAA</sequence>
<comment type="caution">
    <text evidence="2">The sequence shown here is derived from an EMBL/GenBank/DDBJ whole genome shotgun (WGS) entry which is preliminary data.</text>
</comment>
<dbReference type="RefSeq" id="WP_183115233.1">
    <property type="nucleotide sequence ID" value="NZ_JABEQG010000001.1"/>
</dbReference>
<organism evidence="2 3">
    <name type="scientific">Gluconacetobacter diazotrophicus</name>
    <name type="common">Acetobacter diazotrophicus</name>
    <dbReference type="NCBI Taxonomy" id="33996"/>
    <lineage>
        <taxon>Bacteria</taxon>
        <taxon>Pseudomonadati</taxon>
        <taxon>Pseudomonadota</taxon>
        <taxon>Alphaproteobacteria</taxon>
        <taxon>Acetobacterales</taxon>
        <taxon>Acetobacteraceae</taxon>
        <taxon>Gluconacetobacter</taxon>
    </lineage>
</organism>
<dbReference type="AlphaFoldDB" id="A0A7W4FBP5"/>
<evidence type="ECO:0000313" key="2">
    <source>
        <dbReference type="EMBL" id="MBB2154808.1"/>
    </source>
</evidence>
<reference evidence="2 3" key="1">
    <citation type="submission" date="2020-04" db="EMBL/GenBank/DDBJ databases">
        <title>Description of novel Gluconacetobacter.</title>
        <authorList>
            <person name="Sombolestani A."/>
        </authorList>
    </citation>
    <scope>NUCLEOTIDE SEQUENCE [LARGE SCALE GENOMIC DNA]</scope>
    <source>
        <strain evidence="2 3">LMG 7603</strain>
    </source>
</reference>
<protein>
    <submittedName>
        <fullName evidence="2">Uncharacterized protein</fullName>
    </submittedName>
</protein>
<gene>
    <name evidence="2" type="ORF">HLH33_00540</name>
</gene>
<feature type="compositionally biased region" description="Basic and acidic residues" evidence="1">
    <location>
        <begin position="81"/>
        <end position="92"/>
    </location>
</feature>
<accession>A0A7W4FBP5</accession>
<evidence type="ECO:0000313" key="3">
    <source>
        <dbReference type="Proteomes" id="UP000550787"/>
    </source>
</evidence>
<dbReference type="EMBL" id="JABEQG010000001">
    <property type="protein sequence ID" value="MBB2154808.1"/>
    <property type="molecule type" value="Genomic_DNA"/>
</dbReference>
<name>A0A7W4FBP5_GLUDI</name>
<feature type="region of interest" description="Disordered" evidence="1">
    <location>
        <begin position="81"/>
        <end position="109"/>
    </location>
</feature>
<evidence type="ECO:0000256" key="1">
    <source>
        <dbReference type="SAM" id="MobiDB-lite"/>
    </source>
</evidence>
<dbReference type="Proteomes" id="UP000550787">
    <property type="component" value="Unassembled WGS sequence"/>
</dbReference>
<proteinExistence type="predicted"/>